<feature type="region of interest" description="Disordered" evidence="1">
    <location>
        <begin position="43"/>
        <end position="64"/>
    </location>
</feature>
<dbReference type="AlphaFoldDB" id="A0A9W8HVN1"/>
<dbReference type="Proteomes" id="UP001140094">
    <property type="component" value="Unassembled WGS sequence"/>
</dbReference>
<organism evidence="2 3">
    <name type="scientific">Coemansia guatemalensis</name>
    <dbReference type="NCBI Taxonomy" id="2761395"/>
    <lineage>
        <taxon>Eukaryota</taxon>
        <taxon>Fungi</taxon>
        <taxon>Fungi incertae sedis</taxon>
        <taxon>Zoopagomycota</taxon>
        <taxon>Kickxellomycotina</taxon>
        <taxon>Kickxellomycetes</taxon>
        <taxon>Kickxellales</taxon>
        <taxon>Kickxellaceae</taxon>
        <taxon>Coemansia</taxon>
    </lineage>
</organism>
<evidence type="ECO:0000313" key="3">
    <source>
        <dbReference type="Proteomes" id="UP001140094"/>
    </source>
</evidence>
<reference evidence="2" key="1">
    <citation type="submission" date="2022-07" db="EMBL/GenBank/DDBJ databases">
        <title>Phylogenomic reconstructions and comparative analyses of Kickxellomycotina fungi.</title>
        <authorList>
            <person name="Reynolds N.K."/>
            <person name="Stajich J.E."/>
            <person name="Barry K."/>
            <person name="Grigoriev I.V."/>
            <person name="Crous P."/>
            <person name="Smith M.E."/>
        </authorList>
    </citation>
    <scope>NUCLEOTIDE SEQUENCE</scope>
    <source>
        <strain evidence="2">NRRL 1565</strain>
    </source>
</reference>
<feature type="region of interest" description="Disordered" evidence="1">
    <location>
        <begin position="97"/>
        <end position="154"/>
    </location>
</feature>
<dbReference type="EMBL" id="JANBUO010000309">
    <property type="protein sequence ID" value="KAJ2805243.1"/>
    <property type="molecule type" value="Genomic_DNA"/>
</dbReference>
<dbReference type="OrthoDB" id="5588703at2759"/>
<comment type="caution">
    <text evidence="2">The sequence shown here is derived from an EMBL/GenBank/DDBJ whole genome shotgun (WGS) entry which is preliminary data.</text>
</comment>
<gene>
    <name evidence="2" type="ORF">H4R20_002171</name>
</gene>
<protein>
    <submittedName>
        <fullName evidence="2">Uncharacterized protein</fullName>
    </submittedName>
</protein>
<evidence type="ECO:0000313" key="2">
    <source>
        <dbReference type="EMBL" id="KAJ2805243.1"/>
    </source>
</evidence>
<accession>A0A9W8HVN1</accession>
<sequence>MGNQNAAIQNLRSKVARQNGLLREARAYIERLQVAREKARCPDRLHFGGGEGGSRQQQQQQQLMRSEIINQQRQSIPGPAQHPNPFDRSNAETVRHHNYQNQQQRQRRRQPQQQQQQQNWSNQCLPPPQRQPVAQPSAVYSRASSISQQANPLRSPLLSTSRRSLYSPLFLPPQPAHFR</sequence>
<name>A0A9W8HVN1_9FUNG</name>
<evidence type="ECO:0000256" key="1">
    <source>
        <dbReference type="SAM" id="MobiDB-lite"/>
    </source>
</evidence>
<feature type="compositionally biased region" description="Polar residues" evidence="1">
    <location>
        <begin position="142"/>
        <end position="151"/>
    </location>
</feature>
<proteinExistence type="predicted"/>
<keyword evidence="3" id="KW-1185">Reference proteome</keyword>